<dbReference type="STRING" id="74545.EU96_1556"/>
<dbReference type="Proteomes" id="UP000030445">
    <property type="component" value="Unassembled WGS sequence"/>
</dbReference>
<dbReference type="EMBL" id="JNAM01000011">
    <property type="protein sequence ID" value="KGF96918.1"/>
    <property type="molecule type" value="Genomic_DNA"/>
</dbReference>
<evidence type="ECO:0000313" key="2">
    <source>
        <dbReference type="Proteomes" id="UP000030445"/>
    </source>
</evidence>
<gene>
    <name evidence="1" type="ORF">EU96_1556</name>
</gene>
<evidence type="ECO:0000313" key="1">
    <source>
        <dbReference type="EMBL" id="KGF96918.1"/>
    </source>
</evidence>
<reference evidence="2" key="1">
    <citation type="journal article" date="2014" name="Sci. Data">
        <title>Genomes of diverse isolates of the marine cyanobacterium Prochlorococcus.</title>
        <authorList>
            <person name="Biller S."/>
            <person name="Berube P."/>
            <person name="Thompson J."/>
            <person name="Kelly L."/>
            <person name="Roggensack S."/>
            <person name="Awad L."/>
            <person name="Roache-Johnson K."/>
            <person name="Ding H."/>
            <person name="Giovannoni S.J."/>
            <person name="Moore L.R."/>
            <person name="Chisholm S.W."/>
        </authorList>
    </citation>
    <scope>NUCLEOTIDE SEQUENCE [LARGE SCALE GENOMIC DNA]</scope>
    <source>
        <strain evidence="2">MIT 9302</strain>
    </source>
</reference>
<comment type="caution">
    <text evidence="1">The sequence shown here is derived from an EMBL/GenBank/DDBJ whole genome shotgun (WGS) entry which is preliminary data.</text>
</comment>
<sequence length="344" mass="40364">MKGFLYLVSNHRIQFESRLFLKKKSFGYIYLPLKGFKKYFFFFFNILYPLLNLNHNQIYLLLNLILRKKNTIISYSYLSKRVQDLSKKFEFLKIVQIQNGALHQKLQEDLNLKYIDIFLSISEFQSKNALKHFAKRAFVVGSLSTENWIKNVKIACDINKFQYDICFICNTKFEKDIRYALNLSLSYILTNKNLSLFLATKSKTNIRQIANYCKDNFKVDIYNHSQISFTKSFTKYSTIENALKAKVIVGVRSTVLYQLGSLGHVIYPIDISEKYGNMSGNLLNININLNPPKELFFEKIKEISTKNGRKKYIDDNFDVLEKLDETLRLKNLPSDNIIKSLEEI</sequence>
<dbReference type="RefSeq" id="WP_032527166.1">
    <property type="nucleotide sequence ID" value="NZ_JNAM01000011.1"/>
</dbReference>
<proteinExistence type="predicted"/>
<protein>
    <submittedName>
        <fullName evidence="1">Uncharacterized protein</fullName>
    </submittedName>
</protein>
<organism evidence="1 2">
    <name type="scientific">Prochlorococcus marinus str. MIT 9302</name>
    <dbReference type="NCBI Taxonomy" id="74545"/>
    <lineage>
        <taxon>Bacteria</taxon>
        <taxon>Bacillati</taxon>
        <taxon>Cyanobacteriota</taxon>
        <taxon>Cyanophyceae</taxon>
        <taxon>Synechococcales</taxon>
        <taxon>Prochlorococcaceae</taxon>
        <taxon>Prochlorococcus</taxon>
    </lineage>
</organism>
<dbReference type="AlphaFoldDB" id="A0A0A2A917"/>
<name>A0A0A2A917_PROMR</name>
<accession>A0A0A2A917</accession>